<keyword evidence="3" id="KW-0813">Transport</keyword>
<feature type="coiled-coil region" evidence="13">
    <location>
        <begin position="176"/>
        <end position="203"/>
    </location>
</feature>
<dbReference type="EMBL" id="KL197713">
    <property type="protein sequence ID" value="KDQ60723.1"/>
    <property type="molecule type" value="Genomic_DNA"/>
</dbReference>
<keyword evidence="11" id="KW-0407">Ion channel</keyword>
<evidence type="ECO:0000313" key="16">
    <source>
        <dbReference type="Proteomes" id="UP000027265"/>
    </source>
</evidence>
<reference evidence="16" key="1">
    <citation type="journal article" date="2014" name="Proc. Natl. Acad. Sci. U.S.A.">
        <title>Extensive sampling of basidiomycete genomes demonstrates inadequacy of the white-rot/brown-rot paradigm for wood decay fungi.</title>
        <authorList>
            <person name="Riley R."/>
            <person name="Salamov A.A."/>
            <person name="Brown D.W."/>
            <person name="Nagy L.G."/>
            <person name="Floudas D."/>
            <person name="Held B.W."/>
            <person name="Levasseur A."/>
            <person name="Lombard V."/>
            <person name="Morin E."/>
            <person name="Otillar R."/>
            <person name="Lindquist E.A."/>
            <person name="Sun H."/>
            <person name="LaButti K.M."/>
            <person name="Schmutz J."/>
            <person name="Jabbour D."/>
            <person name="Luo H."/>
            <person name="Baker S.E."/>
            <person name="Pisabarro A.G."/>
            <person name="Walton J.D."/>
            <person name="Blanchette R.A."/>
            <person name="Henrissat B."/>
            <person name="Martin F."/>
            <person name="Cullen D."/>
            <person name="Hibbett D.S."/>
            <person name="Grigoriev I.V."/>
        </authorList>
    </citation>
    <scope>NUCLEOTIDE SEQUENCE [LARGE SCALE GENOMIC DNA]</scope>
    <source>
        <strain evidence="16">MUCL 33604</strain>
    </source>
</reference>
<evidence type="ECO:0000256" key="1">
    <source>
        <dbReference type="ARBA" id="ARBA00004651"/>
    </source>
</evidence>
<keyword evidence="10" id="KW-0472">Membrane</keyword>
<dbReference type="OrthoDB" id="427456at2759"/>
<dbReference type="GO" id="GO:0030171">
    <property type="term" value="F:voltage-gated proton channel activity"/>
    <property type="evidence" value="ECO:0007669"/>
    <property type="project" value="InterPro"/>
</dbReference>
<gene>
    <name evidence="15" type="ORF">JAAARDRAFT_31699</name>
</gene>
<dbReference type="PANTHER" id="PTHR46480">
    <property type="entry name" value="F20B24.22"/>
    <property type="match status" value="1"/>
</dbReference>
<proteinExistence type="predicted"/>
<keyword evidence="5" id="KW-0812">Transmembrane</keyword>
<keyword evidence="16" id="KW-1185">Reference proteome</keyword>
<keyword evidence="6" id="KW-0851">Voltage-gated channel</keyword>
<evidence type="ECO:0000256" key="3">
    <source>
        <dbReference type="ARBA" id="ARBA00022448"/>
    </source>
</evidence>
<dbReference type="HOGENOM" id="CLU_076372_1_1_1"/>
<dbReference type="SUPFAM" id="SSF81324">
    <property type="entry name" value="Voltage-gated potassium channels"/>
    <property type="match status" value="1"/>
</dbReference>
<keyword evidence="4" id="KW-1003">Cell membrane</keyword>
<evidence type="ECO:0000313" key="15">
    <source>
        <dbReference type="EMBL" id="KDQ60723.1"/>
    </source>
</evidence>
<keyword evidence="9" id="KW-0406">Ion transport</keyword>
<evidence type="ECO:0000256" key="10">
    <source>
        <dbReference type="ARBA" id="ARBA00023136"/>
    </source>
</evidence>
<dbReference type="STRING" id="933084.A0A067Q0X2"/>
<protein>
    <recommendedName>
        <fullName evidence="2">Voltage-gated hydrogen channel 1</fullName>
    </recommendedName>
    <alternativeName>
        <fullName evidence="12">Hydrogen voltage-gated channel 1</fullName>
    </alternativeName>
</protein>
<dbReference type="GO" id="GO:0034702">
    <property type="term" value="C:monoatomic ion channel complex"/>
    <property type="evidence" value="ECO:0007669"/>
    <property type="project" value="UniProtKB-KW"/>
</dbReference>
<dbReference type="Pfam" id="PF00520">
    <property type="entry name" value="Ion_trans"/>
    <property type="match status" value="1"/>
</dbReference>
<dbReference type="PANTHER" id="PTHR46480:SF1">
    <property type="entry name" value="VOLTAGE-GATED HYDROGEN CHANNEL 1"/>
    <property type="match status" value="1"/>
</dbReference>
<name>A0A067Q0X2_9AGAM</name>
<organism evidence="15 16">
    <name type="scientific">Jaapia argillacea MUCL 33604</name>
    <dbReference type="NCBI Taxonomy" id="933084"/>
    <lineage>
        <taxon>Eukaryota</taxon>
        <taxon>Fungi</taxon>
        <taxon>Dikarya</taxon>
        <taxon>Basidiomycota</taxon>
        <taxon>Agaricomycotina</taxon>
        <taxon>Agaricomycetes</taxon>
        <taxon>Agaricomycetidae</taxon>
        <taxon>Jaapiales</taxon>
        <taxon>Jaapiaceae</taxon>
        <taxon>Jaapia</taxon>
    </lineage>
</organism>
<evidence type="ECO:0000256" key="11">
    <source>
        <dbReference type="ARBA" id="ARBA00023303"/>
    </source>
</evidence>
<evidence type="ECO:0000256" key="7">
    <source>
        <dbReference type="ARBA" id="ARBA00022989"/>
    </source>
</evidence>
<evidence type="ECO:0000256" key="13">
    <source>
        <dbReference type="SAM" id="Coils"/>
    </source>
</evidence>
<evidence type="ECO:0000256" key="8">
    <source>
        <dbReference type="ARBA" id="ARBA00023054"/>
    </source>
</evidence>
<dbReference type="Gene3D" id="1.20.120.350">
    <property type="entry name" value="Voltage-gated potassium channels. Chain C"/>
    <property type="match status" value="1"/>
</dbReference>
<accession>A0A067Q0X2</accession>
<dbReference type="InParanoid" id="A0A067Q0X2"/>
<dbReference type="GO" id="GO:0005886">
    <property type="term" value="C:plasma membrane"/>
    <property type="evidence" value="ECO:0007669"/>
    <property type="project" value="UniProtKB-SubCell"/>
</dbReference>
<evidence type="ECO:0000259" key="14">
    <source>
        <dbReference type="Pfam" id="PF00520"/>
    </source>
</evidence>
<evidence type="ECO:0000256" key="2">
    <source>
        <dbReference type="ARBA" id="ARBA00015897"/>
    </source>
</evidence>
<keyword evidence="7" id="KW-1133">Transmembrane helix</keyword>
<comment type="subcellular location">
    <subcellularLocation>
        <location evidence="1">Cell membrane</location>
        <topology evidence="1">Multi-pass membrane protein</topology>
    </subcellularLocation>
</comment>
<evidence type="ECO:0000256" key="5">
    <source>
        <dbReference type="ARBA" id="ARBA00022692"/>
    </source>
</evidence>
<keyword evidence="8 13" id="KW-0175">Coiled coil</keyword>
<sequence length="214" mass="23679">MSEQQPLLSSDVEAGNEEEKVLTWRERTGEFLESAPLHKFVITLIAIDAICVLADLSYSFLSEGCTPEGPEGPLWLEILSHISLTITTFFLVEIPLSIWAFGLAYYKPGGEVLHSSLHLFDACVIVTTFVLEVVLRGKERELASLLIILRLWRLVKLVGGIAVGAGEVEEEIAKDLAETNRRLNETLNVLAHTKEENEKLRARIVNLGGSLDGL</sequence>
<evidence type="ECO:0000256" key="9">
    <source>
        <dbReference type="ARBA" id="ARBA00023065"/>
    </source>
</evidence>
<dbReference type="InterPro" id="IPR027359">
    <property type="entry name" value="Volt_channel_dom_sf"/>
</dbReference>
<feature type="domain" description="Ion transport" evidence="14">
    <location>
        <begin position="38"/>
        <end position="158"/>
    </location>
</feature>
<evidence type="ECO:0000256" key="12">
    <source>
        <dbReference type="ARBA" id="ARBA00031989"/>
    </source>
</evidence>
<dbReference type="InterPro" id="IPR005821">
    <property type="entry name" value="Ion_trans_dom"/>
</dbReference>
<dbReference type="InterPro" id="IPR031846">
    <property type="entry name" value="Hvcn1"/>
</dbReference>
<dbReference type="Proteomes" id="UP000027265">
    <property type="component" value="Unassembled WGS sequence"/>
</dbReference>
<evidence type="ECO:0000256" key="4">
    <source>
        <dbReference type="ARBA" id="ARBA00022475"/>
    </source>
</evidence>
<dbReference type="AlphaFoldDB" id="A0A067Q0X2"/>
<evidence type="ECO:0000256" key="6">
    <source>
        <dbReference type="ARBA" id="ARBA00022882"/>
    </source>
</evidence>